<protein>
    <submittedName>
        <fullName evidence="1">Uncharacterized protein</fullName>
    </submittedName>
</protein>
<keyword evidence="2" id="KW-1185">Reference proteome</keyword>
<accession>A0A0L1JKN2</accession>
<dbReference type="EMBL" id="AQQZ01000022">
    <property type="protein sequence ID" value="KNG91943.1"/>
    <property type="molecule type" value="Genomic_DNA"/>
</dbReference>
<dbReference type="Proteomes" id="UP000036938">
    <property type="component" value="Unassembled WGS sequence"/>
</dbReference>
<proteinExistence type="predicted"/>
<organism evidence="1 2">
    <name type="scientific">Pseudaestuariivita atlantica</name>
    <dbReference type="NCBI Taxonomy" id="1317121"/>
    <lineage>
        <taxon>Bacteria</taxon>
        <taxon>Pseudomonadati</taxon>
        <taxon>Pseudomonadota</taxon>
        <taxon>Alphaproteobacteria</taxon>
        <taxon>Rhodobacterales</taxon>
        <taxon>Paracoccaceae</taxon>
        <taxon>Pseudaestuariivita</taxon>
    </lineage>
</organism>
<comment type="caution">
    <text evidence="1">The sequence shown here is derived from an EMBL/GenBank/DDBJ whole genome shotgun (WGS) entry which is preliminary data.</text>
</comment>
<dbReference type="AlphaFoldDB" id="A0A0L1JKN2"/>
<evidence type="ECO:0000313" key="2">
    <source>
        <dbReference type="Proteomes" id="UP000036938"/>
    </source>
</evidence>
<name>A0A0L1JKN2_9RHOB</name>
<gene>
    <name evidence="1" type="ORF">ATO11_20080</name>
</gene>
<evidence type="ECO:0000313" key="1">
    <source>
        <dbReference type="EMBL" id="KNG91943.1"/>
    </source>
</evidence>
<reference evidence="1 2" key="1">
    <citation type="journal article" date="2015" name="Int. J. Syst. Evol. Microbiol.">
        <title>Aestuariivita atlantica sp. nov., isolated from deep sea sediment of the Atlantic Ocean.</title>
        <authorList>
            <person name="Li G."/>
            <person name="Lai Q."/>
            <person name="Du Y."/>
            <person name="Liu X."/>
            <person name="Sun F."/>
            <person name="Shao Z."/>
        </authorList>
    </citation>
    <scope>NUCLEOTIDE SEQUENCE [LARGE SCALE GENOMIC DNA]</scope>
    <source>
        <strain evidence="1 2">22II-S11-z3</strain>
    </source>
</reference>
<sequence length="138" mass="15113">MRSFDDQPNHCDHMDARRISSDEVVGLSPSVLRGLKLGPIVLVVGYRPIVRQVSNRLATCTKNRVVSGELHFVEFESLEEARAGEILTKFAGLQITQTLLLPLAMAEDKPLTHIGAAVSMVLRLGNELNMFSGDVNDG</sequence>